<dbReference type="PANTHER" id="PTHR12677">
    <property type="entry name" value="GOLGI APPARATUS MEMBRANE PROTEIN TVP38-RELATED"/>
    <property type="match status" value="1"/>
</dbReference>
<organism evidence="8 9">
    <name type="scientific">Lysinibacillus zambalensis</name>
    <dbReference type="NCBI Taxonomy" id="3160866"/>
    <lineage>
        <taxon>Bacteria</taxon>
        <taxon>Bacillati</taxon>
        <taxon>Bacillota</taxon>
        <taxon>Bacilli</taxon>
        <taxon>Bacillales</taxon>
        <taxon>Bacillaceae</taxon>
        <taxon>Lysinibacillus</taxon>
    </lineage>
</organism>
<evidence type="ECO:0000256" key="1">
    <source>
        <dbReference type="ARBA" id="ARBA00004651"/>
    </source>
</evidence>
<keyword evidence="4 6" id="KW-1133">Transmembrane helix</keyword>
<feature type="transmembrane region" description="Helical" evidence="6">
    <location>
        <begin position="12"/>
        <end position="38"/>
    </location>
</feature>
<evidence type="ECO:0000313" key="8">
    <source>
        <dbReference type="EMBL" id="MEQ6353191.1"/>
    </source>
</evidence>
<evidence type="ECO:0000256" key="5">
    <source>
        <dbReference type="ARBA" id="ARBA00023136"/>
    </source>
</evidence>
<sequence>MKVLLDWLQVPSLWSAITSFFIMSALAFIPAVPIPLLASIIASSYPFIIALIISLGGTLFGSICMYYVARYVLQKYALRKITQWKSIHGFFDLLERNGFLAILIGRLIPIMPSAAINTIAGVSKIKFFSFFFATLIGKFPTMLAFTLAGAQFEEQKLITTLFVLLYLFVLIMIAFKLKHKWSKN</sequence>
<keyword evidence="9" id="KW-1185">Reference proteome</keyword>
<feature type="transmembrane region" description="Helical" evidence="6">
    <location>
        <begin position="99"/>
        <end position="120"/>
    </location>
</feature>
<proteinExistence type="inferred from homology"/>
<keyword evidence="2 6" id="KW-1003">Cell membrane</keyword>
<keyword evidence="5 6" id="KW-0472">Membrane</keyword>
<evidence type="ECO:0000256" key="3">
    <source>
        <dbReference type="ARBA" id="ARBA00022692"/>
    </source>
</evidence>
<dbReference type="Pfam" id="PF09335">
    <property type="entry name" value="VTT_dom"/>
    <property type="match status" value="1"/>
</dbReference>
<evidence type="ECO:0000256" key="2">
    <source>
        <dbReference type="ARBA" id="ARBA00022475"/>
    </source>
</evidence>
<keyword evidence="3 6" id="KW-0812">Transmembrane</keyword>
<evidence type="ECO:0000256" key="4">
    <source>
        <dbReference type="ARBA" id="ARBA00022989"/>
    </source>
</evidence>
<feature type="transmembrane region" description="Helical" evidence="6">
    <location>
        <begin position="127"/>
        <end position="151"/>
    </location>
</feature>
<dbReference type="EMBL" id="JBEGDG010000001">
    <property type="protein sequence ID" value="MEQ6353191.1"/>
    <property type="molecule type" value="Genomic_DNA"/>
</dbReference>
<feature type="transmembrane region" description="Helical" evidence="6">
    <location>
        <begin position="45"/>
        <end position="69"/>
    </location>
</feature>
<dbReference type="Proteomes" id="UP001478862">
    <property type="component" value="Unassembled WGS sequence"/>
</dbReference>
<dbReference type="RefSeq" id="WP_349657976.1">
    <property type="nucleotide sequence ID" value="NZ_JBEGDG010000001.1"/>
</dbReference>
<comment type="similarity">
    <text evidence="6">Belongs to the TVP38/TMEM64 family.</text>
</comment>
<comment type="caution">
    <text evidence="8">The sequence shown here is derived from an EMBL/GenBank/DDBJ whole genome shotgun (WGS) entry which is preliminary data.</text>
</comment>
<dbReference type="InterPro" id="IPR015414">
    <property type="entry name" value="TMEM64"/>
</dbReference>
<evidence type="ECO:0000313" key="9">
    <source>
        <dbReference type="Proteomes" id="UP001478862"/>
    </source>
</evidence>
<name>A0ABV1ML11_9BACI</name>
<dbReference type="InterPro" id="IPR032816">
    <property type="entry name" value="VTT_dom"/>
</dbReference>
<feature type="transmembrane region" description="Helical" evidence="6">
    <location>
        <begin position="157"/>
        <end position="175"/>
    </location>
</feature>
<comment type="subcellular location">
    <subcellularLocation>
        <location evidence="1 6">Cell membrane</location>
        <topology evidence="1 6">Multi-pass membrane protein</topology>
    </subcellularLocation>
</comment>
<feature type="domain" description="VTT" evidence="7">
    <location>
        <begin position="34"/>
        <end position="150"/>
    </location>
</feature>
<evidence type="ECO:0000259" key="7">
    <source>
        <dbReference type="Pfam" id="PF09335"/>
    </source>
</evidence>
<reference evidence="8 9" key="1">
    <citation type="submission" date="2024-06" db="EMBL/GenBank/DDBJ databases">
        <title>Lysinibacillus zambalefons sp. nov., a Novel Firmicute Isolated from the Poon Bato Zambales Hyperalkaline Spring.</title>
        <authorList>
            <person name="Aja J.A."/>
            <person name="Lazaro J.E.H."/>
            <person name="Llorin L.D."/>
            <person name="Lim K.R."/>
            <person name="Teodosio J."/>
            <person name="Dalisay D.S."/>
        </authorList>
    </citation>
    <scope>NUCLEOTIDE SEQUENCE [LARGE SCALE GENOMIC DNA]</scope>
    <source>
        <strain evidence="8 9">M3</strain>
    </source>
</reference>
<evidence type="ECO:0000256" key="6">
    <source>
        <dbReference type="RuleBase" id="RU366058"/>
    </source>
</evidence>
<accession>A0ABV1ML11</accession>
<gene>
    <name evidence="8" type="ORF">ABNX05_01015</name>
</gene>
<dbReference type="PANTHER" id="PTHR12677:SF59">
    <property type="entry name" value="GOLGI APPARATUS MEMBRANE PROTEIN TVP38-RELATED"/>
    <property type="match status" value="1"/>
</dbReference>
<protein>
    <recommendedName>
        <fullName evidence="6">TVP38/TMEM64 family membrane protein</fullName>
    </recommendedName>
</protein>